<dbReference type="Proteomes" id="UP000254082">
    <property type="component" value="Unassembled WGS sequence"/>
</dbReference>
<protein>
    <submittedName>
        <fullName evidence="7">LrgA family protein</fullName>
    </submittedName>
</protein>
<keyword evidence="4 6" id="KW-1133">Transmembrane helix</keyword>
<comment type="subcellular location">
    <subcellularLocation>
        <location evidence="1">Cell membrane</location>
        <topology evidence="1">Multi-pass membrane protein</topology>
    </subcellularLocation>
</comment>
<evidence type="ECO:0000256" key="2">
    <source>
        <dbReference type="ARBA" id="ARBA00022475"/>
    </source>
</evidence>
<feature type="transmembrane region" description="Helical" evidence="6">
    <location>
        <begin position="68"/>
        <end position="90"/>
    </location>
</feature>
<dbReference type="PANTHER" id="PTHR33931">
    <property type="entry name" value="HOLIN-LIKE PROTEIN CIDA-RELATED"/>
    <property type="match status" value="1"/>
</dbReference>
<evidence type="ECO:0000313" key="8">
    <source>
        <dbReference type="Proteomes" id="UP000254082"/>
    </source>
</evidence>
<gene>
    <name evidence="7" type="primary">lrgA</name>
    <name evidence="7" type="ORF">NCTC11391_00970</name>
</gene>
<evidence type="ECO:0000313" key="7">
    <source>
        <dbReference type="EMBL" id="SUN35931.1"/>
    </source>
</evidence>
<evidence type="ECO:0000256" key="6">
    <source>
        <dbReference type="SAM" id="Phobius"/>
    </source>
</evidence>
<evidence type="ECO:0000256" key="4">
    <source>
        <dbReference type="ARBA" id="ARBA00022989"/>
    </source>
</evidence>
<dbReference type="RefSeq" id="WP_115324974.1">
    <property type="nucleotide sequence ID" value="NZ_UHFA01000002.1"/>
</dbReference>
<dbReference type="InterPro" id="IPR005538">
    <property type="entry name" value="LrgA/CidA"/>
</dbReference>
<dbReference type="EMBL" id="UHFA01000002">
    <property type="protein sequence ID" value="SUN35931.1"/>
    <property type="molecule type" value="Genomic_DNA"/>
</dbReference>
<dbReference type="AlphaFoldDB" id="A0A380JD49"/>
<keyword evidence="3 6" id="KW-0812">Transmembrane</keyword>
<proteinExistence type="predicted"/>
<feature type="transmembrane region" description="Helical" evidence="6">
    <location>
        <begin position="39"/>
        <end position="56"/>
    </location>
</feature>
<evidence type="ECO:0000256" key="5">
    <source>
        <dbReference type="ARBA" id="ARBA00023136"/>
    </source>
</evidence>
<feature type="transmembrane region" description="Helical" evidence="6">
    <location>
        <begin position="102"/>
        <end position="125"/>
    </location>
</feature>
<dbReference type="PANTHER" id="PTHR33931:SF4">
    <property type="entry name" value="ANTIHOLIN-LIKE PROTEIN LRGA"/>
    <property type="match status" value="1"/>
</dbReference>
<dbReference type="Pfam" id="PF03788">
    <property type="entry name" value="LrgA"/>
    <property type="match status" value="1"/>
</dbReference>
<accession>A0A380JD49</accession>
<evidence type="ECO:0000256" key="3">
    <source>
        <dbReference type="ARBA" id="ARBA00022692"/>
    </source>
</evidence>
<reference evidence="7 8" key="1">
    <citation type="submission" date="2018-06" db="EMBL/GenBank/DDBJ databases">
        <authorList>
            <consortium name="Pathogen Informatics"/>
            <person name="Doyle S."/>
        </authorList>
    </citation>
    <scope>NUCLEOTIDE SEQUENCE [LARGE SCALE GENOMIC DNA]</scope>
    <source>
        <strain evidence="8">NCTC 11391</strain>
    </source>
</reference>
<dbReference type="GO" id="GO:0005886">
    <property type="term" value="C:plasma membrane"/>
    <property type="evidence" value="ECO:0007669"/>
    <property type="project" value="UniProtKB-SubCell"/>
</dbReference>
<keyword evidence="2" id="KW-1003">Cell membrane</keyword>
<keyword evidence="5 6" id="KW-0472">Membrane</keyword>
<feature type="transmembrane region" description="Helical" evidence="6">
    <location>
        <begin position="12"/>
        <end position="33"/>
    </location>
</feature>
<dbReference type="OrthoDB" id="3176438at2"/>
<sequence>MKNSQKTEQKKSAPIFIQLSIYATILLVSQLISDLLPKSLPIPSTVIGLILMYLLLTSHLIKLEWVDSLASLLISMIGFMFVPSGISLAANLGIMKAEGLQLVIVICLSTIIMLVVVTYVTSLILNLEGHKSKSLTTSFKLRHSHSAK</sequence>
<name>A0A380JD49_STRDO</name>
<organism evidence="7 8">
    <name type="scientific">Streptococcus downei MFe28</name>
    <dbReference type="NCBI Taxonomy" id="764290"/>
    <lineage>
        <taxon>Bacteria</taxon>
        <taxon>Bacillati</taxon>
        <taxon>Bacillota</taxon>
        <taxon>Bacilli</taxon>
        <taxon>Lactobacillales</taxon>
        <taxon>Streptococcaceae</taxon>
        <taxon>Streptococcus</taxon>
    </lineage>
</organism>
<evidence type="ECO:0000256" key="1">
    <source>
        <dbReference type="ARBA" id="ARBA00004651"/>
    </source>
</evidence>
<keyword evidence="8" id="KW-1185">Reference proteome</keyword>